<proteinExistence type="predicted"/>
<sequence>MNPDSRNEVPTLKTLRESADLTQPQLSQRMGVGIRIIGDWESGKKIPRFDNAVALARELGVSLKTLAKSFRVDVEGIPDDE</sequence>
<dbReference type="CDD" id="cd00093">
    <property type="entry name" value="HTH_XRE"/>
    <property type="match status" value="1"/>
</dbReference>
<dbReference type="Proteomes" id="UP000607281">
    <property type="component" value="Unassembled WGS sequence"/>
</dbReference>
<name>A0ABR8CML7_9NOST</name>
<evidence type="ECO:0000313" key="4">
    <source>
        <dbReference type="Proteomes" id="UP000607281"/>
    </source>
</evidence>
<dbReference type="PROSITE" id="PS50943">
    <property type="entry name" value="HTH_CROC1"/>
    <property type="match status" value="1"/>
</dbReference>
<keyword evidence="4" id="KW-1185">Reference proteome</keyword>
<feature type="domain" description="HTH cro/C1-type" evidence="2">
    <location>
        <begin position="12"/>
        <end position="66"/>
    </location>
</feature>
<evidence type="ECO:0000313" key="3">
    <source>
        <dbReference type="EMBL" id="MBD2344179.1"/>
    </source>
</evidence>
<dbReference type="Gene3D" id="1.10.260.40">
    <property type="entry name" value="lambda repressor-like DNA-binding domains"/>
    <property type="match status" value="1"/>
</dbReference>
<dbReference type="InterPro" id="IPR010982">
    <property type="entry name" value="Lambda_DNA-bd_dom_sf"/>
</dbReference>
<dbReference type="SUPFAM" id="SSF47413">
    <property type="entry name" value="lambda repressor-like DNA-binding domains"/>
    <property type="match status" value="1"/>
</dbReference>
<accession>A0ABR8CML7</accession>
<comment type="caution">
    <text evidence="3">The sequence shown here is derived from an EMBL/GenBank/DDBJ whole genome shotgun (WGS) entry which is preliminary data.</text>
</comment>
<evidence type="ECO:0000259" key="2">
    <source>
        <dbReference type="PROSITE" id="PS50943"/>
    </source>
</evidence>
<dbReference type="Pfam" id="PF01381">
    <property type="entry name" value="HTH_3"/>
    <property type="match status" value="1"/>
</dbReference>
<dbReference type="EMBL" id="JACJRF010000010">
    <property type="protein sequence ID" value="MBD2344179.1"/>
    <property type="molecule type" value="Genomic_DNA"/>
</dbReference>
<dbReference type="RefSeq" id="WP_190406637.1">
    <property type="nucleotide sequence ID" value="NZ_JACJRF010000010.1"/>
</dbReference>
<reference evidence="3 4" key="1">
    <citation type="journal article" date="2020" name="ISME J.">
        <title>Comparative genomics reveals insights into cyanobacterial evolution and habitat adaptation.</title>
        <authorList>
            <person name="Chen M.Y."/>
            <person name="Teng W.K."/>
            <person name="Zhao L."/>
            <person name="Hu C.X."/>
            <person name="Zhou Y.K."/>
            <person name="Han B.P."/>
            <person name="Song L.R."/>
            <person name="Shu W.S."/>
        </authorList>
    </citation>
    <scope>NUCLEOTIDE SEQUENCE [LARGE SCALE GENOMIC DNA]</scope>
    <source>
        <strain evidence="3 4">FACHB-260</strain>
    </source>
</reference>
<feature type="region of interest" description="Disordered" evidence="1">
    <location>
        <begin position="1"/>
        <end position="24"/>
    </location>
</feature>
<dbReference type="InterPro" id="IPR001387">
    <property type="entry name" value="Cro/C1-type_HTH"/>
</dbReference>
<evidence type="ECO:0000256" key="1">
    <source>
        <dbReference type="SAM" id="MobiDB-lite"/>
    </source>
</evidence>
<dbReference type="SMART" id="SM00530">
    <property type="entry name" value="HTH_XRE"/>
    <property type="match status" value="1"/>
</dbReference>
<protein>
    <submittedName>
        <fullName evidence="3">Helix-turn-helix transcriptional regulator</fullName>
    </submittedName>
</protein>
<gene>
    <name evidence="3" type="ORF">H6G18_08455</name>
</gene>
<organism evidence="3 4">
    <name type="scientific">Anabaena subtropica FACHB-260</name>
    <dbReference type="NCBI Taxonomy" id="2692884"/>
    <lineage>
        <taxon>Bacteria</taxon>
        <taxon>Bacillati</taxon>
        <taxon>Cyanobacteriota</taxon>
        <taxon>Cyanophyceae</taxon>
        <taxon>Nostocales</taxon>
        <taxon>Nostocaceae</taxon>
        <taxon>Anabaena</taxon>
    </lineage>
</organism>